<evidence type="ECO:0000256" key="1">
    <source>
        <dbReference type="SAM" id="MobiDB-lite"/>
    </source>
</evidence>
<accession>A0A8X6RPN2</accession>
<feature type="region of interest" description="Disordered" evidence="1">
    <location>
        <begin position="65"/>
        <end position="95"/>
    </location>
</feature>
<sequence>MLPETAGHFPSAQHSLGNSLYTKLKFGERRTFSLEREGPLVYISDSKSGIYRLTGVRALDFRSEGLEPHDKQESNDGKGRALISEKGPPRDETPLADLESASLLCTMVVSTIVRVHYFVRGGFVRHRSRASSKHLSPHLPVGEVDSSGSNRGCPAPANARVGVGLQRNRPDIVVFEKCRYIILKSNPKVV</sequence>
<feature type="compositionally biased region" description="Basic and acidic residues" evidence="1">
    <location>
        <begin position="65"/>
        <end position="79"/>
    </location>
</feature>
<dbReference type="Proteomes" id="UP000887159">
    <property type="component" value="Unassembled WGS sequence"/>
</dbReference>
<evidence type="ECO:0000313" key="2">
    <source>
        <dbReference type="EMBL" id="GFX96727.1"/>
    </source>
</evidence>
<evidence type="ECO:0000313" key="3">
    <source>
        <dbReference type="Proteomes" id="UP000887159"/>
    </source>
</evidence>
<dbReference type="AlphaFoldDB" id="A0A8X6RPN2"/>
<organism evidence="2 3">
    <name type="scientific">Trichonephila clavipes</name>
    <name type="common">Golden silk orbweaver</name>
    <name type="synonym">Nephila clavipes</name>
    <dbReference type="NCBI Taxonomy" id="2585209"/>
    <lineage>
        <taxon>Eukaryota</taxon>
        <taxon>Metazoa</taxon>
        <taxon>Ecdysozoa</taxon>
        <taxon>Arthropoda</taxon>
        <taxon>Chelicerata</taxon>
        <taxon>Arachnida</taxon>
        <taxon>Araneae</taxon>
        <taxon>Araneomorphae</taxon>
        <taxon>Entelegynae</taxon>
        <taxon>Araneoidea</taxon>
        <taxon>Nephilidae</taxon>
        <taxon>Trichonephila</taxon>
    </lineage>
</organism>
<dbReference type="EMBL" id="BMAU01021193">
    <property type="protein sequence ID" value="GFX96727.1"/>
    <property type="molecule type" value="Genomic_DNA"/>
</dbReference>
<gene>
    <name evidence="2" type="ORF">TNCV_245141</name>
</gene>
<protein>
    <submittedName>
        <fullName evidence="2">Uncharacterized protein</fullName>
    </submittedName>
</protein>
<keyword evidence="3" id="KW-1185">Reference proteome</keyword>
<proteinExistence type="predicted"/>
<comment type="caution">
    <text evidence="2">The sequence shown here is derived from an EMBL/GenBank/DDBJ whole genome shotgun (WGS) entry which is preliminary data.</text>
</comment>
<reference evidence="2" key="1">
    <citation type="submission" date="2020-08" db="EMBL/GenBank/DDBJ databases">
        <title>Multicomponent nature underlies the extraordinary mechanical properties of spider dragline silk.</title>
        <authorList>
            <person name="Kono N."/>
            <person name="Nakamura H."/>
            <person name="Mori M."/>
            <person name="Yoshida Y."/>
            <person name="Ohtoshi R."/>
            <person name="Malay A.D."/>
            <person name="Moran D.A.P."/>
            <person name="Tomita M."/>
            <person name="Numata K."/>
            <person name="Arakawa K."/>
        </authorList>
    </citation>
    <scope>NUCLEOTIDE SEQUENCE</scope>
</reference>
<name>A0A8X6RPN2_TRICX</name>